<evidence type="ECO:0000259" key="1">
    <source>
        <dbReference type="PROSITE" id="PS51173"/>
    </source>
</evidence>
<feature type="domain" description="CBM2" evidence="1">
    <location>
        <begin position="12"/>
        <end position="119"/>
    </location>
</feature>
<keyword evidence="3" id="KW-1185">Reference proteome</keyword>
<sequence length="119" mass="12189">TPPPTVPPTTTPPPSSGACRVGYSANSWTGGFTASVTITNTGSAAINGWTLQWTWPGNQQVTNAWNATLSQSGNQATARNVSYNAAVGPNQSVTFGFQGTYSGTNSTPTQFTLNGATCG</sequence>
<reference evidence="2 3" key="1">
    <citation type="submission" date="2020-11" db="EMBL/GenBank/DDBJ databases">
        <title>A novel isolate from a Black sea contaminated sediment with potential to produce alkanes: Plantactinospora alkalitolerans sp. nov.</title>
        <authorList>
            <person name="Carro L."/>
            <person name="Veyisoglu A."/>
            <person name="Guven K."/>
            <person name="Schumann P."/>
            <person name="Klenk H.-P."/>
            <person name="Sahin N."/>
        </authorList>
    </citation>
    <scope>NUCLEOTIDE SEQUENCE [LARGE SCALE GENOMIC DNA]</scope>
    <source>
        <strain evidence="2 3">S1510</strain>
    </source>
</reference>
<dbReference type="Pfam" id="PF00553">
    <property type="entry name" value="CBM_2"/>
    <property type="match status" value="1"/>
</dbReference>
<dbReference type="InterPro" id="IPR001919">
    <property type="entry name" value="CBD2"/>
</dbReference>
<comment type="caution">
    <text evidence="2">The sequence shown here is derived from an EMBL/GenBank/DDBJ whole genome shotgun (WGS) entry which is preliminary data.</text>
</comment>
<dbReference type="SMART" id="SM00637">
    <property type="entry name" value="CBD_II"/>
    <property type="match status" value="1"/>
</dbReference>
<dbReference type="Proteomes" id="UP000638560">
    <property type="component" value="Unassembled WGS sequence"/>
</dbReference>
<evidence type="ECO:0000313" key="3">
    <source>
        <dbReference type="Proteomes" id="UP000638560"/>
    </source>
</evidence>
<name>A0ABS0H232_9ACTN</name>
<feature type="non-terminal residue" evidence="2">
    <location>
        <position position="1"/>
    </location>
</feature>
<dbReference type="EMBL" id="JADPUN010000236">
    <property type="protein sequence ID" value="MBF9132510.1"/>
    <property type="molecule type" value="Genomic_DNA"/>
</dbReference>
<organism evidence="2 3">
    <name type="scientific">Plantactinospora alkalitolerans</name>
    <dbReference type="NCBI Taxonomy" id="2789879"/>
    <lineage>
        <taxon>Bacteria</taxon>
        <taxon>Bacillati</taxon>
        <taxon>Actinomycetota</taxon>
        <taxon>Actinomycetes</taxon>
        <taxon>Micromonosporales</taxon>
        <taxon>Micromonosporaceae</taxon>
        <taxon>Plantactinospora</taxon>
    </lineage>
</organism>
<gene>
    <name evidence="2" type="ORF">I0C86_26680</name>
</gene>
<protein>
    <submittedName>
        <fullName evidence="2">Cellulose binding domain-containing protein</fullName>
    </submittedName>
</protein>
<dbReference type="Gene3D" id="2.60.40.290">
    <property type="match status" value="1"/>
</dbReference>
<dbReference type="PROSITE" id="PS51173">
    <property type="entry name" value="CBM2"/>
    <property type="match status" value="1"/>
</dbReference>
<evidence type="ECO:0000313" key="2">
    <source>
        <dbReference type="EMBL" id="MBF9132510.1"/>
    </source>
</evidence>
<proteinExistence type="predicted"/>
<dbReference type="InterPro" id="IPR012291">
    <property type="entry name" value="CBM2_carb-bd_dom_sf"/>
</dbReference>
<accession>A0ABS0H232</accession>
<dbReference type="RefSeq" id="WP_196204039.1">
    <property type="nucleotide sequence ID" value="NZ_JADPUN010000236.1"/>
</dbReference>
<dbReference type="SUPFAM" id="SSF49384">
    <property type="entry name" value="Carbohydrate-binding domain"/>
    <property type="match status" value="1"/>
</dbReference>
<dbReference type="InterPro" id="IPR008965">
    <property type="entry name" value="CBM2/CBM3_carb-bd_dom_sf"/>
</dbReference>